<protein>
    <submittedName>
        <fullName evidence="5">GspE/PulE family protein</fullName>
    </submittedName>
</protein>
<dbReference type="InterPro" id="IPR001482">
    <property type="entry name" value="T2SS/T4SS_dom"/>
</dbReference>
<dbReference type="Proteomes" id="UP001144612">
    <property type="component" value="Unassembled WGS sequence"/>
</dbReference>
<keyword evidence="2" id="KW-0547">Nucleotide-binding</keyword>
<comment type="similarity">
    <text evidence="1">Belongs to the GSP E family.</text>
</comment>
<dbReference type="RefSeq" id="WP_268061731.1">
    <property type="nucleotide sequence ID" value="NZ_JAPQFJ010000012.1"/>
</dbReference>
<dbReference type="Pfam" id="PF00437">
    <property type="entry name" value="T2SSE"/>
    <property type="match status" value="1"/>
</dbReference>
<sequence>MINNNKKRLGDLLVQAGKITKEQLKNELAKQRSTGIKLGELIVQDKILTEDDILDVLEMQLGIERVYLDMMELDKNAVRSIPESLALKYILIAVEYEDNKIKVAMADPLNVFAVDDVSIATGKEVIPVMSAKKNIEQAIDKYYSSEYVEKAAEELSKSQIPQIKEKEIEDLYDIKNAPVVKLIDSIINNAVKAKASDIHIEPFERYVKIRYRIDGMLREVLRISKENLSSLVTRIKILSNLDISEKRLPQDGRIITNVDNKVVDMRVSIMPTIHGEKVVIRLLHRDNFLLSKEQLGMTKEDIEKSSKIIKSPYGIVLVTGPTGSGKSTTLYTLLKELNNTSTNIITIEDPVEYMMEGVNQININPKAGLTFASGLRAILRQDPDIIMVGEIRDNETAEIAVSAAITGHLVLSTIHTNDAASAVMRLEDMGIEPYLIATSLSGIIAQRLVKKICPKCKEEYIPLNYERIALGVKDEENIKLYKGKGCVYCNNTGYLGRIGVYEIMEITRKHRELIQNKKSGDEIREINQELGIKNLKDACVRLVLAGETTMEELAKVAFLKE</sequence>
<dbReference type="Gene3D" id="3.30.300.160">
    <property type="entry name" value="Type II secretion system, protein E, N-terminal domain"/>
    <property type="match status" value="1"/>
</dbReference>
<accession>A0ABT4DAU5</accession>
<evidence type="ECO:0000256" key="1">
    <source>
        <dbReference type="ARBA" id="ARBA00006611"/>
    </source>
</evidence>
<dbReference type="SUPFAM" id="SSF52540">
    <property type="entry name" value="P-loop containing nucleoside triphosphate hydrolases"/>
    <property type="match status" value="1"/>
</dbReference>
<comment type="caution">
    <text evidence="5">The sequence shown here is derived from an EMBL/GenBank/DDBJ whole genome shotgun (WGS) entry which is preliminary data.</text>
</comment>
<evidence type="ECO:0000256" key="2">
    <source>
        <dbReference type="ARBA" id="ARBA00022741"/>
    </source>
</evidence>
<dbReference type="SMART" id="SM00382">
    <property type="entry name" value="AAA"/>
    <property type="match status" value="1"/>
</dbReference>
<reference evidence="5" key="1">
    <citation type="submission" date="2022-12" db="EMBL/GenBank/DDBJ databases">
        <title>Clostridium sp. nov., isolated from industrial wastewater.</title>
        <authorList>
            <person name="Jiayan W."/>
        </authorList>
    </citation>
    <scope>NUCLEOTIDE SEQUENCE</scope>
    <source>
        <strain evidence="5">ZC22-4</strain>
    </source>
</reference>
<name>A0ABT4DAU5_9CLOT</name>
<proteinExistence type="inferred from homology"/>
<dbReference type="Gene3D" id="3.30.450.90">
    <property type="match status" value="1"/>
</dbReference>
<keyword evidence="3" id="KW-0067">ATP-binding</keyword>
<gene>
    <name evidence="5" type="ORF">OW729_11865</name>
</gene>
<dbReference type="PANTHER" id="PTHR30258">
    <property type="entry name" value="TYPE II SECRETION SYSTEM PROTEIN GSPE-RELATED"/>
    <property type="match status" value="1"/>
</dbReference>
<dbReference type="InterPro" id="IPR007831">
    <property type="entry name" value="T2SS_GspE_N"/>
</dbReference>
<dbReference type="PROSITE" id="PS00662">
    <property type="entry name" value="T2SP_E"/>
    <property type="match status" value="1"/>
</dbReference>
<dbReference type="InterPro" id="IPR037257">
    <property type="entry name" value="T2SS_E_N_sf"/>
</dbReference>
<dbReference type="Gene3D" id="3.40.50.300">
    <property type="entry name" value="P-loop containing nucleotide triphosphate hydrolases"/>
    <property type="match status" value="1"/>
</dbReference>
<evidence type="ECO:0000256" key="3">
    <source>
        <dbReference type="ARBA" id="ARBA00022840"/>
    </source>
</evidence>
<dbReference type="PANTHER" id="PTHR30258:SF3">
    <property type="entry name" value="SLL1921 PROTEIN"/>
    <property type="match status" value="1"/>
</dbReference>
<evidence type="ECO:0000259" key="4">
    <source>
        <dbReference type="PROSITE" id="PS00662"/>
    </source>
</evidence>
<organism evidence="5 6">
    <name type="scientific">Clostridium brassicae</name>
    <dbReference type="NCBI Taxonomy" id="2999072"/>
    <lineage>
        <taxon>Bacteria</taxon>
        <taxon>Bacillati</taxon>
        <taxon>Bacillota</taxon>
        <taxon>Clostridia</taxon>
        <taxon>Eubacteriales</taxon>
        <taxon>Clostridiaceae</taxon>
        <taxon>Clostridium</taxon>
    </lineage>
</organism>
<dbReference type="InterPro" id="IPR003593">
    <property type="entry name" value="AAA+_ATPase"/>
</dbReference>
<dbReference type="EMBL" id="JAPQFJ010000012">
    <property type="protein sequence ID" value="MCY6959303.1"/>
    <property type="molecule type" value="Genomic_DNA"/>
</dbReference>
<feature type="domain" description="Bacterial type II secretion system protein E" evidence="4">
    <location>
        <begin position="379"/>
        <end position="393"/>
    </location>
</feature>
<dbReference type="SUPFAM" id="SSF160246">
    <property type="entry name" value="EspE N-terminal domain-like"/>
    <property type="match status" value="1"/>
</dbReference>
<dbReference type="InterPro" id="IPR027417">
    <property type="entry name" value="P-loop_NTPase"/>
</dbReference>
<dbReference type="Pfam" id="PF05157">
    <property type="entry name" value="MshEN"/>
    <property type="match status" value="1"/>
</dbReference>
<evidence type="ECO:0000313" key="5">
    <source>
        <dbReference type="EMBL" id="MCY6959303.1"/>
    </source>
</evidence>
<keyword evidence="6" id="KW-1185">Reference proteome</keyword>
<evidence type="ECO:0000313" key="6">
    <source>
        <dbReference type="Proteomes" id="UP001144612"/>
    </source>
</evidence>
<dbReference type="CDD" id="cd01129">
    <property type="entry name" value="PulE-GspE-like"/>
    <property type="match status" value="1"/>
</dbReference>